<reference evidence="4" key="1">
    <citation type="journal article" date="2021" name="PeerJ">
        <title>Extensive microbial diversity within the chicken gut microbiome revealed by metagenomics and culture.</title>
        <authorList>
            <person name="Gilroy R."/>
            <person name="Ravi A."/>
            <person name="Getino M."/>
            <person name="Pursley I."/>
            <person name="Horton D.L."/>
            <person name="Alikhan N.F."/>
            <person name="Baker D."/>
            <person name="Gharbi K."/>
            <person name="Hall N."/>
            <person name="Watson M."/>
            <person name="Adriaenssens E.M."/>
            <person name="Foster-Nyarko E."/>
            <person name="Jarju S."/>
            <person name="Secka A."/>
            <person name="Antonio M."/>
            <person name="Oren A."/>
            <person name="Chaudhuri R.R."/>
            <person name="La Ragione R."/>
            <person name="Hildebrand F."/>
            <person name="Pallen M.J."/>
        </authorList>
    </citation>
    <scope>NUCLEOTIDE SEQUENCE</scope>
    <source>
        <strain evidence="4">B5-657</strain>
    </source>
</reference>
<name>A0A9E2NKL4_9FIRM</name>
<reference evidence="4" key="2">
    <citation type="submission" date="2021-04" db="EMBL/GenBank/DDBJ databases">
        <authorList>
            <person name="Gilroy R."/>
        </authorList>
    </citation>
    <scope>NUCLEOTIDE SEQUENCE</scope>
    <source>
        <strain evidence="4">B5-657</strain>
    </source>
</reference>
<dbReference type="SUPFAM" id="SSF53383">
    <property type="entry name" value="PLP-dependent transferases"/>
    <property type="match status" value="1"/>
</dbReference>
<comment type="similarity">
    <text evidence="3">Belongs to the trans-sulfuration enzymes family.</text>
</comment>
<evidence type="ECO:0000256" key="2">
    <source>
        <dbReference type="ARBA" id="ARBA00022898"/>
    </source>
</evidence>
<dbReference type="GO" id="GO:0019346">
    <property type="term" value="P:transsulfuration"/>
    <property type="evidence" value="ECO:0007669"/>
    <property type="project" value="InterPro"/>
</dbReference>
<evidence type="ECO:0000256" key="1">
    <source>
        <dbReference type="ARBA" id="ARBA00001933"/>
    </source>
</evidence>
<organism evidence="4 5">
    <name type="scientific">Candidatus Cellulosilyticum pullistercoris</name>
    <dbReference type="NCBI Taxonomy" id="2838521"/>
    <lineage>
        <taxon>Bacteria</taxon>
        <taxon>Bacillati</taxon>
        <taxon>Bacillota</taxon>
        <taxon>Clostridia</taxon>
        <taxon>Lachnospirales</taxon>
        <taxon>Cellulosilyticaceae</taxon>
        <taxon>Cellulosilyticum</taxon>
    </lineage>
</organism>
<dbReference type="GO" id="GO:0016740">
    <property type="term" value="F:transferase activity"/>
    <property type="evidence" value="ECO:0007669"/>
    <property type="project" value="UniProtKB-KW"/>
</dbReference>
<dbReference type="GO" id="GO:0030170">
    <property type="term" value="F:pyridoxal phosphate binding"/>
    <property type="evidence" value="ECO:0007669"/>
    <property type="project" value="InterPro"/>
</dbReference>
<feature type="non-terminal residue" evidence="4">
    <location>
        <position position="1"/>
    </location>
</feature>
<accession>A0A9E2NKL4</accession>
<evidence type="ECO:0000313" key="5">
    <source>
        <dbReference type="Proteomes" id="UP000824229"/>
    </source>
</evidence>
<evidence type="ECO:0000313" key="4">
    <source>
        <dbReference type="EMBL" id="MBU3803644.1"/>
    </source>
</evidence>
<comment type="caution">
    <text evidence="4">The sequence shown here is derived from an EMBL/GenBank/DDBJ whole genome shotgun (WGS) entry which is preliminary data.</text>
</comment>
<comment type="cofactor">
    <cofactor evidence="1 3">
        <name>pyridoxal 5'-phosphate</name>
        <dbReference type="ChEBI" id="CHEBI:597326"/>
    </cofactor>
</comment>
<dbReference type="Proteomes" id="UP000824229">
    <property type="component" value="Unassembled WGS sequence"/>
</dbReference>
<proteinExistence type="inferred from homology"/>
<dbReference type="AlphaFoldDB" id="A0A9E2NKL4"/>
<dbReference type="InterPro" id="IPR015424">
    <property type="entry name" value="PyrdxlP-dep_Trfase"/>
</dbReference>
<dbReference type="EMBL" id="JAHLFQ010000052">
    <property type="protein sequence ID" value="MBU3803644.1"/>
    <property type="molecule type" value="Genomic_DNA"/>
</dbReference>
<dbReference type="Pfam" id="PF01053">
    <property type="entry name" value="Cys_Met_Meta_PP"/>
    <property type="match status" value="1"/>
</dbReference>
<dbReference type="InterPro" id="IPR000277">
    <property type="entry name" value="Cys/Met-Metab_PyrdxlP-dep_enz"/>
</dbReference>
<dbReference type="Gene3D" id="3.90.1150.10">
    <property type="entry name" value="Aspartate Aminotransferase, domain 1"/>
    <property type="match status" value="1"/>
</dbReference>
<keyword evidence="4" id="KW-0808">Transferase</keyword>
<keyword evidence="2 3" id="KW-0663">Pyridoxal phosphate</keyword>
<gene>
    <name evidence="4" type="ORF">H9872_02640</name>
</gene>
<sequence>QLTDEQLVAAGIDGGMIRISVGLENIDDIIEDLRQGLEHVEL</sequence>
<dbReference type="InterPro" id="IPR015422">
    <property type="entry name" value="PyrdxlP-dep_Trfase_small"/>
</dbReference>
<protein>
    <submittedName>
        <fullName evidence="4">PLP-dependent transferase</fullName>
    </submittedName>
</protein>
<evidence type="ECO:0000256" key="3">
    <source>
        <dbReference type="RuleBase" id="RU362118"/>
    </source>
</evidence>